<dbReference type="PANTHER" id="PTHR38772">
    <property type="match status" value="1"/>
</dbReference>
<dbReference type="EMBL" id="CP046056">
    <property type="protein sequence ID" value="QQD23814.1"/>
    <property type="molecule type" value="Genomic_DNA"/>
</dbReference>
<dbReference type="GO" id="GO:0009295">
    <property type="term" value="C:nucleoid"/>
    <property type="evidence" value="ECO:0007669"/>
    <property type="project" value="UniProtKB-SubCell"/>
</dbReference>
<keyword evidence="3" id="KW-0963">Cytoplasm</keyword>
<evidence type="ECO:0000256" key="3">
    <source>
        <dbReference type="ARBA" id="ARBA00022490"/>
    </source>
</evidence>
<sequence length="365" mass="41479">MGLRHFVTHKISKELQEPAATLLCSEQETDLDNDAVAHFYAQTAAQLKGILTQRSGKRYGVFHPEITYARAQIQDWLGERQSFIALTRRLSKHFANALDNTELAVDGYLAFFMEQLADSDRLYIFHLRRKSSVMINTDMTLTETHYLDFSNTGFGLLLNLTDFIADDDSRYVTFSFGRGDKPLQNLFAESFGFTDTLNTAAETEAFLDIVEEFSHTLPPEQGFECKTKVVDYCMEQDLRGEPVKFDELADYLAAEVKAEPARAFAHYVVEKQKERLSQQQPRLTPEQLAASGASMQDVAEAIKTELIPDRKKLRGFVRFSGKNKELSLSFSASLLEKHEVVFDKATNELRFTKLPESLLKQLKEG</sequence>
<dbReference type="RefSeq" id="WP_228346355.1">
    <property type="nucleotide sequence ID" value="NZ_CP046056.1"/>
</dbReference>
<keyword evidence="5" id="KW-1185">Reference proteome</keyword>
<protein>
    <recommendedName>
        <fullName evidence="6">Nucleoid-associated protein YejK</fullName>
    </recommendedName>
</protein>
<evidence type="ECO:0000313" key="5">
    <source>
        <dbReference type="Proteomes" id="UP000596074"/>
    </source>
</evidence>
<evidence type="ECO:0000256" key="1">
    <source>
        <dbReference type="ARBA" id="ARBA00004453"/>
    </source>
</evidence>
<evidence type="ECO:0000256" key="2">
    <source>
        <dbReference type="ARBA" id="ARBA00009035"/>
    </source>
</evidence>
<evidence type="ECO:0008006" key="6">
    <source>
        <dbReference type="Google" id="ProtNLM"/>
    </source>
</evidence>
<dbReference type="AlphaFoldDB" id="A0A9X7UVN8"/>
<organism evidence="4 5">
    <name type="scientific">Venatoribacter cucullus</name>
    <dbReference type="NCBI Taxonomy" id="2661630"/>
    <lineage>
        <taxon>Bacteria</taxon>
        <taxon>Pseudomonadati</taxon>
        <taxon>Pseudomonadota</taxon>
        <taxon>Gammaproteobacteria</taxon>
        <taxon>Oceanospirillales</taxon>
        <taxon>Oceanospirillaceae</taxon>
        <taxon>Venatoribacter</taxon>
    </lineage>
</organism>
<proteinExistence type="inferred from homology"/>
<name>A0A9X7UVN8_9GAMM</name>
<gene>
    <name evidence="4" type="ORF">GJQ55_04670</name>
</gene>
<dbReference type="PANTHER" id="PTHR38772:SF1">
    <property type="entry name" value="NUCLEOID-ASSOCIATED PROTEIN YEJK"/>
    <property type="match status" value="1"/>
</dbReference>
<dbReference type="KEGG" id="vcw:GJQ55_04670"/>
<dbReference type="InterPro" id="IPR007358">
    <property type="entry name" value="Nucleoid_associated_NdpA"/>
</dbReference>
<comment type="subcellular location">
    <subcellularLocation>
        <location evidence="1">Cytoplasm</location>
        <location evidence="1">Nucleoid</location>
    </subcellularLocation>
</comment>
<accession>A0A9X7UVN8</accession>
<comment type="similarity">
    <text evidence="2">Belongs to the YejK family.</text>
</comment>
<dbReference type="Proteomes" id="UP000596074">
    <property type="component" value="Chromosome"/>
</dbReference>
<dbReference type="Pfam" id="PF04245">
    <property type="entry name" value="NA37"/>
    <property type="match status" value="1"/>
</dbReference>
<reference evidence="4 5" key="1">
    <citation type="submission" date="2019-11" db="EMBL/GenBank/DDBJ databases">
        <title>Venatorbacter sp. nov. a predator of Campylobacter and other Gram-negative bacteria.</title>
        <authorList>
            <person name="Saeedi A."/>
            <person name="Cummings N.J."/>
            <person name="Connerton I.F."/>
            <person name="Connerton P.L."/>
        </authorList>
    </citation>
    <scope>NUCLEOTIDE SEQUENCE [LARGE SCALE GENOMIC DNA]</scope>
    <source>
        <strain evidence="4">XL5</strain>
    </source>
</reference>
<evidence type="ECO:0000313" key="4">
    <source>
        <dbReference type="EMBL" id="QQD23814.1"/>
    </source>
</evidence>